<keyword evidence="3" id="KW-1185">Reference proteome</keyword>
<organism evidence="2 3">
    <name type="scientific">Serendipita vermifera MAFF 305830</name>
    <dbReference type="NCBI Taxonomy" id="933852"/>
    <lineage>
        <taxon>Eukaryota</taxon>
        <taxon>Fungi</taxon>
        <taxon>Dikarya</taxon>
        <taxon>Basidiomycota</taxon>
        <taxon>Agaricomycotina</taxon>
        <taxon>Agaricomycetes</taxon>
        <taxon>Sebacinales</taxon>
        <taxon>Serendipitaceae</taxon>
        <taxon>Serendipita</taxon>
    </lineage>
</organism>
<accession>A0A0C3ABC8</accession>
<dbReference type="AlphaFoldDB" id="A0A0C3ABC8"/>
<dbReference type="EMBL" id="KN824367">
    <property type="protein sequence ID" value="KIM21965.1"/>
    <property type="molecule type" value="Genomic_DNA"/>
</dbReference>
<dbReference type="OrthoDB" id="3135823at2759"/>
<gene>
    <name evidence="2" type="ORF">M408DRAFT_333164</name>
</gene>
<evidence type="ECO:0000256" key="1">
    <source>
        <dbReference type="SAM" id="MobiDB-lite"/>
    </source>
</evidence>
<feature type="region of interest" description="Disordered" evidence="1">
    <location>
        <begin position="67"/>
        <end position="104"/>
    </location>
</feature>
<sequence>MPTPESIALSRDRFLIHAVAVAVSISSEQAIQLLYWQPELVNRLNSGQLPPKHEEIARTLVQTTADYLSKKGSRPPPRKKVQIDRQLVEEEDTSDYSQMEGGALQLTTGPPAAQLWFQDLNPQLQEFLSRPHPAISA</sequence>
<reference evidence="3" key="2">
    <citation type="submission" date="2015-01" db="EMBL/GenBank/DDBJ databases">
        <title>Evolutionary Origins and Diversification of the Mycorrhizal Mutualists.</title>
        <authorList>
            <consortium name="DOE Joint Genome Institute"/>
            <consortium name="Mycorrhizal Genomics Consortium"/>
            <person name="Kohler A."/>
            <person name="Kuo A."/>
            <person name="Nagy L.G."/>
            <person name="Floudas D."/>
            <person name="Copeland A."/>
            <person name="Barry K.W."/>
            <person name="Cichocki N."/>
            <person name="Veneault-Fourrey C."/>
            <person name="LaButti K."/>
            <person name="Lindquist E.A."/>
            <person name="Lipzen A."/>
            <person name="Lundell T."/>
            <person name="Morin E."/>
            <person name="Murat C."/>
            <person name="Riley R."/>
            <person name="Ohm R."/>
            <person name="Sun H."/>
            <person name="Tunlid A."/>
            <person name="Henrissat B."/>
            <person name="Grigoriev I.V."/>
            <person name="Hibbett D.S."/>
            <person name="Martin F."/>
        </authorList>
    </citation>
    <scope>NUCLEOTIDE SEQUENCE [LARGE SCALE GENOMIC DNA]</scope>
    <source>
        <strain evidence="3">MAFF 305830</strain>
    </source>
</reference>
<protein>
    <submittedName>
        <fullName evidence="2">Uncharacterized protein</fullName>
    </submittedName>
</protein>
<reference evidence="2 3" key="1">
    <citation type="submission" date="2014-04" db="EMBL/GenBank/DDBJ databases">
        <authorList>
            <consortium name="DOE Joint Genome Institute"/>
            <person name="Kuo A."/>
            <person name="Zuccaro A."/>
            <person name="Kohler A."/>
            <person name="Nagy L.G."/>
            <person name="Floudas D."/>
            <person name="Copeland A."/>
            <person name="Barry K.W."/>
            <person name="Cichocki N."/>
            <person name="Veneault-Fourrey C."/>
            <person name="LaButti K."/>
            <person name="Lindquist E.A."/>
            <person name="Lipzen A."/>
            <person name="Lundell T."/>
            <person name="Morin E."/>
            <person name="Murat C."/>
            <person name="Sun H."/>
            <person name="Tunlid A."/>
            <person name="Henrissat B."/>
            <person name="Grigoriev I.V."/>
            <person name="Hibbett D.S."/>
            <person name="Martin F."/>
            <person name="Nordberg H.P."/>
            <person name="Cantor M.N."/>
            <person name="Hua S.X."/>
        </authorList>
    </citation>
    <scope>NUCLEOTIDE SEQUENCE [LARGE SCALE GENOMIC DNA]</scope>
    <source>
        <strain evidence="2 3">MAFF 305830</strain>
    </source>
</reference>
<evidence type="ECO:0000313" key="2">
    <source>
        <dbReference type="EMBL" id="KIM21965.1"/>
    </source>
</evidence>
<evidence type="ECO:0000313" key="3">
    <source>
        <dbReference type="Proteomes" id="UP000054097"/>
    </source>
</evidence>
<dbReference type="HOGENOM" id="CLU_1866367_0_0_1"/>
<name>A0A0C3ABC8_SERVB</name>
<feature type="compositionally biased region" description="Basic residues" evidence="1">
    <location>
        <begin position="71"/>
        <end position="80"/>
    </location>
</feature>
<proteinExistence type="predicted"/>
<dbReference type="Proteomes" id="UP000054097">
    <property type="component" value="Unassembled WGS sequence"/>
</dbReference>